<feature type="region of interest" description="Disordered" evidence="1">
    <location>
        <begin position="123"/>
        <end position="156"/>
    </location>
</feature>
<accession>A0ABP5VF23</accession>
<feature type="compositionally biased region" description="Polar residues" evidence="1">
    <location>
        <begin position="33"/>
        <end position="53"/>
    </location>
</feature>
<gene>
    <name evidence="3" type="ORF">GCM10010191_05880</name>
</gene>
<reference evidence="4" key="1">
    <citation type="journal article" date="2019" name="Int. J. Syst. Evol. Microbiol.">
        <title>The Global Catalogue of Microorganisms (GCM) 10K type strain sequencing project: providing services to taxonomists for standard genome sequencing and annotation.</title>
        <authorList>
            <consortium name="The Broad Institute Genomics Platform"/>
            <consortium name="The Broad Institute Genome Sequencing Center for Infectious Disease"/>
            <person name="Wu L."/>
            <person name="Ma J."/>
        </authorList>
    </citation>
    <scope>NUCLEOTIDE SEQUENCE [LARGE SCALE GENOMIC DNA]</scope>
    <source>
        <strain evidence="4">JCM 3325</strain>
    </source>
</reference>
<dbReference type="Proteomes" id="UP001501231">
    <property type="component" value="Unassembled WGS sequence"/>
</dbReference>
<organism evidence="3 4">
    <name type="scientific">Actinomadura vinacea</name>
    <dbReference type="NCBI Taxonomy" id="115336"/>
    <lineage>
        <taxon>Bacteria</taxon>
        <taxon>Bacillati</taxon>
        <taxon>Actinomycetota</taxon>
        <taxon>Actinomycetes</taxon>
        <taxon>Streptosporangiales</taxon>
        <taxon>Thermomonosporaceae</taxon>
        <taxon>Actinomadura</taxon>
    </lineage>
</organism>
<evidence type="ECO:0000313" key="3">
    <source>
        <dbReference type="EMBL" id="GAA2401429.1"/>
    </source>
</evidence>
<feature type="chain" id="PRO_5045627681" evidence="2">
    <location>
        <begin position="29"/>
        <end position="156"/>
    </location>
</feature>
<evidence type="ECO:0000256" key="1">
    <source>
        <dbReference type="SAM" id="MobiDB-lite"/>
    </source>
</evidence>
<keyword evidence="4" id="KW-1185">Reference proteome</keyword>
<feature type="compositionally biased region" description="Polar residues" evidence="1">
    <location>
        <begin position="129"/>
        <end position="142"/>
    </location>
</feature>
<proteinExistence type="predicted"/>
<feature type="compositionally biased region" description="Gly residues" evidence="1">
    <location>
        <begin position="146"/>
        <end position="156"/>
    </location>
</feature>
<dbReference type="RefSeq" id="WP_344586769.1">
    <property type="nucleotide sequence ID" value="NZ_BAAARW010000002.1"/>
</dbReference>
<comment type="caution">
    <text evidence="3">The sequence shown here is derived from an EMBL/GenBank/DDBJ whole genome shotgun (WGS) entry which is preliminary data.</text>
</comment>
<evidence type="ECO:0000256" key="2">
    <source>
        <dbReference type="SAM" id="SignalP"/>
    </source>
</evidence>
<protein>
    <submittedName>
        <fullName evidence="3">Uncharacterized protein</fullName>
    </submittedName>
</protein>
<feature type="region of interest" description="Disordered" evidence="1">
    <location>
        <begin position="31"/>
        <end position="83"/>
    </location>
</feature>
<name>A0ABP5VF23_9ACTN</name>
<dbReference type="EMBL" id="BAAARW010000002">
    <property type="protein sequence ID" value="GAA2401429.1"/>
    <property type="molecule type" value="Genomic_DNA"/>
</dbReference>
<feature type="signal peptide" evidence="2">
    <location>
        <begin position="1"/>
        <end position="28"/>
    </location>
</feature>
<keyword evidence="2" id="KW-0732">Signal</keyword>
<sequence length="156" mass="16021">MIPPHPPRRLRSQAVRIGLVSALSLAVAACSSDTTPSATGSQTVSPGTASPASTPDPDEDDEVTAYCVRGPDGTVPDEEPESGYRVVDEDLCDDDDLGDDTAVGSHASYFWYYGGRYRAGRVSRGSLKAPSSGTISTRSGQTVRAGLGGGGSRSGG</sequence>
<evidence type="ECO:0000313" key="4">
    <source>
        <dbReference type="Proteomes" id="UP001501231"/>
    </source>
</evidence>